<dbReference type="HOGENOM" id="CLU_645093_0_0_7"/>
<evidence type="ECO:0000313" key="1">
    <source>
        <dbReference type="EMBL" id="ETW99470.1"/>
    </source>
</evidence>
<proteinExistence type="predicted"/>
<evidence type="ECO:0000313" key="2">
    <source>
        <dbReference type="Proteomes" id="UP000019140"/>
    </source>
</evidence>
<organism evidence="1 2">
    <name type="scientific">Candidatus Entotheonella gemina</name>
    <dbReference type="NCBI Taxonomy" id="1429439"/>
    <lineage>
        <taxon>Bacteria</taxon>
        <taxon>Pseudomonadati</taxon>
        <taxon>Nitrospinota/Tectimicrobiota group</taxon>
        <taxon>Candidatus Tectimicrobiota</taxon>
        <taxon>Candidatus Entotheonellia</taxon>
        <taxon>Candidatus Entotheonellales</taxon>
        <taxon>Candidatus Entotheonellaceae</taxon>
        <taxon>Candidatus Entotheonella</taxon>
    </lineage>
</organism>
<dbReference type="Proteomes" id="UP000019140">
    <property type="component" value="Unassembled WGS sequence"/>
</dbReference>
<dbReference type="EMBL" id="AZHX01001832">
    <property type="protein sequence ID" value="ETW99470.1"/>
    <property type="molecule type" value="Genomic_DNA"/>
</dbReference>
<name>W4LP15_9BACT</name>
<comment type="caution">
    <text evidence="1">The sequence shown here is derived from an EMBL/GenBank/DDBJ whole genome shotgun (WGS) entry which is preliminary data.</text>
</comment>
<protein>
    <submittedName>
        <fullName evidence="1">Uncharacterized protein</fullName>
    </submittedName>
</protein>
<gene>
    <name evidence="1" type="ORF">ETSY2_40790</name>
</gene>
<dbReference type="AlphaFoldDB" id="W4LP15"/>
<sequence>MTVCLEGVEMTKRERLSLALRRLRQVKEQEDAALRIHRAHELIKEIIEELSKGTKNAELGQHTTQLLDELYAQNTGALEDGRLPVPPVLPDCAEQIGAQTQALQVMTADDDATRRSETAAILRQTLSCFALGPNKAPIETFLATLDEQVKRANARSTSIPDCSEPIQVQTDALANLGDLDDPDVVRESAVSILRNVLSLFAQGPNATPIAVLLDTFNARVKWDMPRPIPIPDGSEPIQVQTDTLSSLEGSDNPQQMLKAVVNSLGQALSVFALGPNVQPVQTLLTQVDKTIEQAETLKPPLPDYAALLQPHIEQLEALVQQHDRETMSEAETTVLCNALSTMAQGPNEAPIRTLLAMVERLRQKKDLNRLLSRDAQSLQAHVEALTALEGWDDPDALTAAAAMTLYEALSEIATGSQAAPIQALLETFDKVTGAA</sequence>
<reference evidence="1 2" key="1">
    <citation type="journal article" date="2014" name="Nature">
        <title>An environmental bacterial taxon with a large and distinct metabolic repertoire.</title>
        <authorList>
            <person name="Wilson M.C."/>
            <person name="Mori T."/>
            <person name="Ruckert C."/>
            <person name="Uria A.R."/>
            <person name="Helf M.J."/>
            <person name="Takada K."/>
            <person name="Gernert C."/>
            <person name="Steffens U.A."/>
            <person name="Heycke N."/>
            <person name="Schmitt S."/>
            <person name="Rinke C."/>
            <person name="Helfrich E.J."/>
            <person name="Brachmann A.O."/>
            <person name="Gurgui C."/>
            <person name="Wakimoto T."/>
            <person name="Kracht M."/>
            <person name="Crusemann M."/>
            <person name="Hentschel U."/>
            <person name="Abe I."/>
            <person name="Matsunaga S."/>
            <person name="Kalinowski J."/>
            <person name="Takeyama H."/>
            <person name="Piel J."/>
        </authorList>
    </citation>
    <scope>NUCLEOTIDE SEQUENCE [LARGE SCALE GENOMIC DNA]</scope>
    <source>
        <strain evidence="2">TSY2</strain>
    </source>
</reference>
<accession>W4LP15</accession>
<keyword evidence="2" id="KW-1185">Reference proteome</keyword>